<dbReference type="AlphaFoldDB" id="A0A820KNQ8"/>
<dbReference type="EMBL" id="CAJOBB010017784">
    <property type="protein sequence ID" value="CAF4342581.1"/>
    <property type="molecule type" value="Genomic_DNA"/>
</dbReference>
<dbReference type="PANTHER" id="PTHR31563:SF10">
    <property type="entry name" value="ION CHANNEL POLLUX-RELATED"/>
    <property type="match status" value="1"/>
</dbReference>
<protein>
    <recommendedName>
        <fullName evidence="2">RCK N-terminal domain-containing protein</fullName>
    </recommendedName>
</protein>
<feature type="domain" description="RCK N-terminal" evidence="2">
    <location>
        <begin position="31"/>
        <end position="170"/>
    </location>
</feature>
<reference evidence="3" key="1">
    <citation type="submission" date="2021-02" db="EMBL/GenBank/DDBJ databases">
        <authorList>
            <person name="Nowell W R."/>
        </authorList>
    </citation>
    <scope>NUCLEOTIDE SEQUENCE</scope>
</reference>
<dbReference type="InterPro" id="IPR036291">
    <property type="entry name" value="NAD(P)-bd_dom_sf"/>
</dbReference>
<dbReference type="PANTHER" id="PTHR31563">
    <property type="entry name" value="ION CHANNEL POLLUX-RELATED"/>
    <property type="match status" value="1"/>
</dbReference>
<gene>
    <name evidence="3" type="ORF">KXQ929_LOCUS47801</name>
</gene>
<dbReference type="Pfam" id="PF22614">
    <property type="entry name" value="Slo-like_RCK"/>
    <property type="match status" value="1"/>
</dbReference>
<keyword evidence="1" id="KW-1133">Transmembrane helix</keyword>
<feature type="transmembrane region" description="Helical" evidence="1">
    <location>
        <begin position="189"/>
        <end position="207"/>
    </location>
</feature>
<dbReference type="SUPFAM" id="SSF51735">
    <property type="entry name" value="NAD(P)-binding Rossmann-fold domains"/>
    <property type="match status" value="1"/>
</dbReference>
<dbReference type="GO" id="GO:0006813">
    <property type="term" value="P:potassium ion transport"/>
    <property type="evidence" value="ECO:0007669"/>
    <property type="project" value="InterPro"/>
</dbReference>
<evidence type="ECO:0000313" key="3">
    <source>
        <dbReference type="EMBL" id="CAF4342581.1"/>
    </source>
</evidence>
<feature type="non-terminal residue" evidence="3">
    <location>
        <position position="1"/>
    </location>
</feature>
<sequence length="228" mass="25679">LLLLKLIDALTTGMEGKLADLRKGRTQVIETNHTIILGWSSKIFDIINELIIANENQHNPSIVILASKDRIEMQEIISQKIDENKNTKIICRNGDPMSIHDLNILSPNNARSIIILAPFNDNPDVSVIKTILAITNNPQRTKQKFHIVAEIKERNNIEVARIAGTDEVIFVHADEIIARIIAQSGRQSGLSIILSMIFVALSMLLSFKYDEIYFKYEPLLIGKTFHDA</sequence>
<organism evidence="3 4">
    <name type="scientific">Adineta steineri</name>
    <dbReference type="NCBI Taxonomy" id="433720"/>
    <lineage>
        <taxon>Eukaryota</taxon>
        <taxon>Metazoa</taxon>
        <taxon>Spiralia</taxon>
        <taxon>Gnathifera</taxon>
        <taxon>Rotifera</taxon>
        <taxon>Eurotatoria</taxon>
        <taxon>Bdelloidea</taxon>
        <taxon>Adinetida</taxon>
        <taxon>Adinetidae</taxon>
        <taxon>Adineta</taxon>
    </lineage>
</organism>
<name>A0A820KNQ8_9BILA</name>
<proteinExistence type="predicted"/>
<comment type="caution">
    <text evidence="3">The sequence shown here is derived from an EMBL/GenBank/DDBJ whole genome shotgun (WGS) entry which is preliminary data.</text>
</comment>
<dbReference type="Gene3D" id="3.40.50.720">
    <property type="entry name" value="NAD(P)-binding Rossmann-like Domain"/>
    <property type="match status" value="1"/>
</dbReference>
<evidence type="ECO:0000313" key="4">
    <source>
        <dbReference type="Proteomes" id="UP000663868"/>
    </source>
</evidence>
<evidence type="ECO:0000259" key="2">
    <source>
        <dbReference type="PROSITE" id="PS51201"/>
    </source>
</evidence>
<keyword evidence="1" id="KW-0472">Membrane</keyword>
<dbReference type="Proteomes" id="UP000663868">
    <property type="component" value="Unassembled WGS sequence"/>
</dbReference>
<dbReference type="PROSITE" id="PS51201">
    <property type="entry name" value="RCK_N"/>
    <property type="match status" value="1"/>
</dbReference>
<evidence type="ECO:0000256" key="1">
    <source>
        <dbReference type="SAM" id="Phobius"/>
    </source>
</evidence>
<dbReference type="InterPro" id="IPR003148">
    <property type="entry name" value="RCK_N"/>
</dbReference>
<accession>A0A820KNQ8</accession>
<feature type="non-terminal residue" evidence="3">
    <location>
        <position position="228"/>
    </location>
</feature>
<dbReference type="InterPro" id="IPR044849">
    <property type="entry name" value="CASTOR/POLLUX/SYM8-like"/>
</dbReference>
<keyword evidence="1" id="KW-0812">Transmembrane</keyword>